<dbReference type="InterPro" id="IPR010310">
    <property type="entry name" value="T7SS_ESAT-6-like"/>
</dbReference>
<dbReference type="Proteomes" id="UP000769780">
    <property type="component" value="Unassembled WGS sequence"/>
</dbReference>
<evidence type="ECO:0000313" key="2">
    <source>
        <dbReference type="Proteomes" id="UP000769780"/>
    </source>
</evidence>
<reference evidence="1 2" key="1">
    <citation type="submission" date="2020-07" db="EMBL/GenBank/DDBJ databases">
        <title>Fungal Genomes of the International Space Station.</title>
        <authorList>
            <person name="Seuylemezian A."/>
            <person name="Singh N.K."/>
            <person name="Wood J."/>
            <person name="Venkateswaran K."/>
        </authorList>
    </citation>
    <scope>NUCLEOTIDE SEQUENCE [LARGE SCALE GENOMIC DNA]</scope>
    <source>
        <strain evidence="1 2">PL-B2</strain>
    </source>
</reference>
<dbReference type="RefSeq" id="WP_221875375.1">
    <property type="nucleotide sequence ID" value="NZ_JACWFH010000032.1"/>
</dbReference>
<name>A0ABS7KA77_9BACI</name>
<dbReference type="Gene3D" id="1.10.287.1060">
    <property type="entry name" value="ESAT-6-like"/>
    <property type="match status" value="1"/>
</dbReference>
<keyword evidence="2" id="KW-1185">Reference proteome</keyword>
<dbReference type="SUPFAM" id="SSF140453">
    <property type="entry name" value="EsxAB dimer-like"/>
    <property type="match status" value="1"/>
</dbReference>
<evidence type="ECO:0000313" key="1">
    <source>
        <dbReference type="EMBL" id="MBY0099157.1"/>
    </source>
</evidence>
<comment type="caution">
    <text evidence="1">The sequence shown here is derived from an EMBL/GenBank/DDBJ whole genome shotgun (WGS) entry which is preliminary data.</text>
</comment>
<dbReference type="Pfam" id="PF06013">
    <property type="entry name" value="WXG100"/>
    <property type="match status" value="1"/>
</dbReference>
<organism evidence="1 2">
    <name type="scientific">Mesobacillus maritimus</name>
    <dbReference type="NCBI Taxonomy" id="1643336"/>
    <lineage>
        <taxon>Bacteria</taxon>
        <taxon>Bacillati</taxon>
        <taxon>Bacillota</taxon>
        <taxon>Bacilli</taxon>
        <taxon>Bacillales</taxon>
        <taxon>Bacillaceae</taxon>
        <taxon>Mesobacillus</taxon>
    </lineage>
</organism>
<sequence>MAGHIKVNTAQVADIATTIEGLNNQLSEELKNSQKTLQNLTNTWDGEAAQATIASFDEFAAKYFQNYHDILDSYVKFLRMNVEQNYFETESANTNLADAFK</sequence>
<dbReference type="EMBL" id="JACWFH010000032">
    <property type="protein sequence ID" value="MBY0099157.1"/>
    <property type="molecule type" value="Genomic_DNA"/>
</dbReference>
<accession>A0ABS7KA77</accession>
<gene>
    <name evidence="1" type="ORF">H0185_20515</name>
</gene>
<dbReference type="InterPro" id="IPR036689">
    <property type="entry name" value="ESAT-6-like_sf"/>
</dbReference>
<proteinExistence type="predicted"/>
<protein>
    <submittedName>
        <fullName evidence="1">WXG100 family type VII secretion target</fullName>
    </submittedName>
</protein>